<dbReference type="EMBL" id="RYFC01000001">
    <property type="protein sequence ID" value="RTZ49799.1"/>
    <property type="molecule type" value="Genomic_DNA"/>
</dbReference>
<name>A0A3S0NP33_9FLAO</name>
<feature type="region of interest" description="Disordered" evidence="1">
    <location>
        <begin position="184"/>
        <end position="205"/>
    </location>
</feature>
<dbReference type="Pfam" id="PF14123">
    <property type="entry name" value="DUF4290"/>
    <property type="match status" value="1"/>
</dbReference>
<gene>
    <name evidence="2" type="ORF">EJ377_06015</name>
</gene>
<comment type="caution">
    <text evidence="2">The sequence shown here is derived from an EMBL/GenBank/DDBJ whole genome shotgun (WGS) entry which is preliminary data.</text>
</comment>
<dbReference type="Proteomes" id="UP000276953">
    <property type="component" value="Unassembled WGS sequence"/>
</dbReference>
<evidence type="ECO:0000256" key="1">
    <source>
        <dbReference type="SAM" id="MobiDB-lite"/>
    </source>
</evidence>
<evidence type="ECO:0000313" key="3">
    <source>
        <dbReference type="Proteomes" id="UP000276953"/>
    </source>
</evidence>
<protein>
    <submittedName>
        <fullName evidence="2">DUF4290 domain-containing protein</fullName>
    </submittedName>
</protein>
<proteinExistence type="predicted"/>
<evidence type="ECO:0000313" key="2">
    <source>
        <dbReference type="EMBL" id="RTZ49799.1"/>
    </source>
</evidence>
<feature type="compositionally biased region" description="Low complexity" evidence="1">
    <location>
        <begin position="185"/>
        <end position="203"/>
    </location>
</feature>
<reference evidence="2 3" key="1">
    <citation type="submission" date="2018-12" db="EMBL/GenBank/DDBJ databases">
        <title>Draft Genome Sequence of Chryseobacterium arthrosphaerae strain ED882-96 Isolated from the Blood of a Patient with Liver Cirrhosis in Taiwan.</title>
        <authorList>
            <person name="Lin J.-N."/>
            <person name="Lai C.-H."/>
            <person name="Yang C.-H."/>
            <person name="Huang Y.-H."/>
        </authorList>
    </citation>
    <scope>NUCLEOTIDE SEQUENCE [LARGE SCALE GENOMIC DNA]</scope>
    <source>
        <strain evidence="2 3">ED882-96</strain>
    </source>
</reference>
<sequence>MEYNTQKTQLHMPEYGRIIQQLVERCKELPTKEERNEMAMAIIDFMGQRNPQLRDEENYKHKLWDHLYILANYDLDVDSPYPFPTMEQLAEKPKRMEYPKLQGDFKFYGKSILQLIEKAIELETGDEKEALIEVIANNMKKSYNVYNKEHVTDDVIFRHLKELSENRLDLTGIDSLEKSKIYYTNNNNRNNSGNNNRNNNNNNKIRTSLTREGTITIIKQKIMSGTFQIRGGKDCRVK</sequence>
<accession>A0A3S0NP33</accession>
<organism evidence="2 3">
    <name type="scientific">Chryseobacterium arthrosphaerae</name>
    <dbReference type="NCBI Taxonomy" id="651561"/>
    <lineage>
        <taxon>Bacteria</taxon>
        <taxon>Pseudomonadati</taxon>
        <taxon>Bacteroidota</taxon>
        <taxon>Flavobacteriia</taxon>
        <taxon>Flavobacteriales</taxon>
        <taxon>Weeksellaceae</taxon>
        <taxon>Chryseobacterium group</taxon>
        <taxon>Chryseobacterium</taxon>
    </lineage>
</organism>
<dbReference type="InterPro" id="IPR025632">
    <property type="entry name" value="DUF4290"/>
</dbReference>
<dbReference type="AlphaFoldDB" id="A0A3S0NP33"/>